<keyword evidence="1" id="KW-0812">Transmembrane</keyword>
<feature type="transmembrane region" description="Helical" evidence="1">
    <location>
        <begin position="12"/>
        <end position="31"/>
    </location>
</feature>
<name>A0A2B4RUU4_STYPI</name>
<keyword evidence="1" id="KW-1133">Transmembrane helix</keyword>
<dbReference type="PROSITE" id="PS51257">
    <property type="entry name" value="PROKAR_LIPOPROTEIN"/>
    <property type="match status" value="1"/>
</dbReference>
<dbReference type="OrthoDB" id="5511684at2759"/>
<dbReference type="Proteomes" id="UP000225706">
    <property type="component" value="Unassembled WGS sequence"/>
</dbReference>
<dbReference type="AlphaFoldDB" id="A0A2B4RUU4"/>
<sequence>MVLALLRKSPELTPLFLIIGTGCAGAVAFTIRQATKNPEASWDKKNNPHPWLNVKHDEQLKLIPLFAVVGAGCVGAGYYLMRLATKNPDATYVYE</sequence>
<reference evidence="3" key="1">
    <citation type="journal article" date="2017" name="bioRxiv">
        <title>Comparative analysis of the genomes of Stylophora pistillata and Acropora digitifera provides evidence for extensive differences between species of corals.</title>
        <authorList>
            <person name="Voolstra C.R."/>
            <person name="Li Y."/>
            <person name="Liew Y.J."/>
            <person name="Baumgarten S."/>
            <person name="Zoccola D."/>
            <person name="Flot J.-F."/>
            <person name="Tambutte S."/>
            <person name="Allemand D."/>
            <person name="Aranda M."/>
        </authorList>
    </citation>
    <scope>NUCLEOTIDE SEQUENCE [LARGE SCALE GENOMIC DNA]</scope>
</reference>
<feature type="transmembrane region" description="Helical" evidence="1">
    <location>
        <begin position="62"/>
        <end position="81"/>
    </location>
</feature>
<keyword evidence="1" id="KW-0472">Membrane</keyword>
<gene>
    <name evidence="2" type="primary">Ndufa4</name>
    <name evidence="2" type="ORF">AWC38_SpisGene15541</name>
</gene>
<proteinExistence type="predicted"/>
<dbReference type="PANTHER" id="PTHR14256">
    <property type="entry name" value="NADH-UBIQUINONE OXIDOREDUCTASE MLRQ SUBUNIT"/>
    <property type="match status" value="1"/>
</dbReference>
<dbReference type="EMBL" id="LSMT01000334">
    <property type="protein sequence ID" value="PFX20025.1"/>
    <property type="molecule type" value="Genomic_DNA"/>
</dbReference>
<organism evidence="2 3">
    <name type="scientific">Stylophora pistillata</name>
    <name type="common">Smooth cauliflower coral</name>
    <dbReference type="NCBI Taxonomy" id="50429"/>
    <lineage>
        <taxon>Eukaryota</taxon>
        <taxon>Metazoa</taxon>
        <taxon>Cnidaria</taxon>
        <taxon>Anthozoa</taxon>
        <taxon>Hexacorallia</taxon>
        <taxon>Scleractinia</taxon>
        <taxon>Astrocoeniina</taxon>
        <taxon>Pocilloporidae</taxon>
        <taxon>Stylophora</taxon>
    </lineage>
</organism>
<dbReference type="PANTHER" id="PTHR14256:SF1">
    <property type="entry name" value="GEO09626P1"/>
    <property type="match status" value="1"/>
</dbReference>
<dbReference type="InterPro" id="IPR010530">
    <property type="entry name" value="B12D"/>
</dbReference>
<evidence type="ECO:0000313" key="3">
    <source>
        <dbReference type="Proteomes" id="UP000225706"/>
    </source>
</evidence>
<accession>A0A2B4RUU4</accession>
<keyword evidence="3" id="KW-1185">Reference proteome</keyword>
<comment type="caution">
    <text evidence="2">The sequence shown here is derived from an EMBL/GenBank/DDBJ whole genome shotgun (WGS) entry which is preliminary data.</text>
</comment>
<keyword evidence="2" id="KW-0830">Ubiquinone</keyword>
<protein>
    <submittedName>
        <fullName evidence="2">NADH dehydrogenase [ubiquinone] 1 alpha subcomplex subunit 4</fullName>
    </submittedName>
</protein>
<evidence type="ECO:0000313" key="2">
    <source>
        <dbReference type="EMBL" id="PFX20025.1"/>
    </source>
</evidence>
<evidence type="ECO:0000256" key="1">
    <source>
        <dbReference type="SAM" id="Phobius"/>
    </source>
</evidence>
<dbReference type="STRING" id="50429.A0A2B4RUU4"/>
<dbReference type="Pfam" id="PF06522">
    <property type="entry name" value="B12D"/>
    <property type="match status" value="2"/>
</dbReference>